<dbReference type="InterPro" id="IPR002676">
    <property type="entry name" value="RimM_N"/>
</dbReference>
<evidence type="ECO:0000256" key="2">
    <source>
        <dbReference type="ARBA" id="ARBA00022517"/>
    </source>
</evidence>
<dbReference type="InterPro" id="IPR056792">
    <property type="entry name" value="PRC_RimM"/>
</dbReference>
<evidence type="ECO:0000313" key="8">
    <source>
        <dbReference type="EMBL" id="KRN50621.1"/>
    </source>
</evidence>
<dbReference type="Gene3D" id="2.40.30.60">
    <property type="entry name" value="RimM"/>
    <property type="match status" value="1"/>
</dbReference>
<proteinExistence type="inferred from homology"/>
<keyword evidence="2 5" id="KW-0690">Ribosome biogenesis</keyword>
<protein>
    <recommendedName>
        <fullName evidence="5">Ribosome maturation factor RimM</fullName>
    </recommendedName>
</protein>
<comment type="subunit">
    <text evidence="5">Binds ribosomal protein uS19.</text>
</comment>
<dbReference type="GO" id="GO:0005737">
    <property type="term" value="C:cytoplasm"/>
    <property type="evidence" value="ECO:0007669"/>
    <property type="project" value="UniProtKB-SubCell"/>
</dbReference>
<dbReference type="Pfam" id="PF24986">
    <property type="entry name" value="PRC_RimM"/>
    <property type="match status" value="1"/>
</dbReference>
<feature type="domain" description="Ribosome maturation factor RimM PRC barrel" evidence="7">
    <location>
        <begin position="100"/>
        <end position="164"/>
    </location>
</feature>
<dbReference type="HAMAP" id="MF_00014">
    <property type="entry name" value="Ribosome_mat_RimM"/>
    <property type="match status" value="1"/>
</dbReference>
<dbReference type="Proteomes" id="UP000051841">
    <property type="component" value="Unassembled WGS sequence"/>
</dbReference>
<comment type="domain">
    <text evidence="5">The PRC barrel domain binds ribosomal protein uS19.</text>
</comment>
<evidence type="ECO:0000259" key="7">
    <source>
        <dbReference type="Pfam" id="PF24986"/>
    </source>
</evidence>
<dbReference type="Pfam" id="PF01782">
    <property type="entry name" value="RimM"/>
    <property type="match status" value="1"/>
</dbReference>
<comment type="similarity">
    <text evidence="5">Belongs to the RimM family.</text>
</comment>
<dbReference type="InterPro" id="IPR011961">
    <property type="entry name" value="RimM"/>
</dbReference>
<comment type="function">
    <text evidence="5">An accessory protein needed during the final step in the assembly of 30S ribosomal subunit, possibly for assembly of the head region. Essential for efficient processing of 16S rRNA. May be needed both before and after RbfA during the maturation of 16S rRNA. It has affinity for free ribosomal 30S subunits but not for 70S ribosomes.</text>
</comment>
<evidence type="ECO:0000259" key="6">
    <source>
        <dbReference type="Pfam" id="PF01782"/>
    </source>
</evidence>
<dbReference type="AlphaFoldDB" id="A0A0R2HMS9"/>
<evidence type="ECO:0000256" key="4">
    <source>
        <dbReference type="ARBA" id="ARBA00023186"/>
    </source>
</evidence>
<dbReference type="PATRIC" id="fig|1410657.5.peg.2002"/>
<dbReference type="InterPro" id="IPR011033">
    <property type="entry name" value="PRC_barrel-like_sf"/>
</dbReference>
<keyword evidence="3 5" id="KW-0698">rRNA processing</keyword>
<feature type="domain" description="RimM N-terminal" evidence="6">
    <location>
        <begin position="7"/>
        <end position="88"/>
    </location>
</feature>
<dbReference type="InterPro" id="IPR009000">
    <property type="entry name" value="Transl_B-barrel_sf"/>
</dbReference>
<keyword evidence="4 5" id="KW-0143">Chaperone</keyword>
<dbReference type="GO" id="GO:0005840">
    <property type="term" value="C:ribosome"/>
    <property type="evidence" value="ECO:0007669"/>
    <property type="project" value="InterPro"/>
</dbReference>
<comment type="subcellular location">
    <subcellularLocation>
        <location evidence="5">Cytoplasm</location>
    </subcellularLocation>
</comment>
<evidence type="ECO:0000256" key="5">
    <source>
        <dbReference type="HAMAP-Rule" id="MF_00014"/>
    </source>
</evidence>
<reference evidence="8 9" key="1">
    <citation type="journal article" date="2015" name="Genome Announc.">
        <title>Expanding the biotechnology potential of lactobacilli through comparative genomics of 213 strains and associated genera.</title>
        <authorList>
            <person name="Sun Z."/>
            <person name="Harris H.M."/>
            <person name="McCann A."/>
            <person name="Guo C."/>
            <person name="Argimon S."/>
            <person name="Zhang W."/>
            <person name="Yang X."/>
            <person name="Jeffery I.B."/>
            <person name="Cooney J.C."/>
            <person name="Kagawa T.F."/>
            <person name="Liu W."/>
            <person name="Song Y."/>
            <person name="Salvetti E."/>
            <person name="Wrobel A."/>
            <person name="Rasinkangas P."/>
            <person name="Parkhill J."/>
            <person name="Rea M.C."/>
            <person name="O'Sullivan O."/>
            <person name="Ritari J."/>
            <person name="Douillard F.P."/>
            <person name="Paul Ross R."/>
            <person name="Yang R."/>
            <person name="Briner A.E."/>
            <person name="Felis G.E."/>
            <person name="de Vos W.M."/>
            <person name="Barrangou R."/>
            <person name="Klaenhammer T.R."/>
            <person name="Caufield P.W."/>
            <person name="Cui Y."/>
            <person name="Zhang H."/>
            <person name="O'Toole P.W."/>
        </authorList>
    </citation>
    <scope>NUCLEOTIDE SEQUENCE [LARGE SCALE GENOMIC DNA]</scope>
    <source>
        <strain evidence="8 9">DSM 20405</strain>
    </source>
</reference>
<dbReference type="EMBL" id="JQBL01000007">
    <property type="protein sequence ID" value="KRN50621.1"/>
    <property type="molecule type" value="Genomic_DNA"/>
</dbReference>
<sequence length="169" mass="19413">MENKVKVGKIVNTFGIKGELKVKAMTDFPDERFAKGAHVFLQYHGETLSFEIDSHRVHKGFDMISFVDMRDINLVEKYKGLMLYANKEDITLEDDEIWASDLIDCEVYDKGVLIGTVSDFYNQGVQDLLVVNHNGKDIMIPYVDAFIKNKDVENKRIDVELIEGFINED</sequence>
<dbReference type="SUPFAM" id="SSF50447">
    <property type="entry name" value="Translation proteins"/>
    <property type="match status" value="1"/>
</dbReference>
<dbReference type="SUPFAM" id="SSF50346">
    <property type="entry name" value="PRC-barrel domain"/>
    <property type="match status" value="1"/>
</dbReference>
<accession>A0A0R2HMS9</accession>
<dbReference type="Gene3D" id="2.30.30.240">
    <property type="entry name" value="PRC-barrel domain"/>
    <property type="match status" value="1"/>
</dbReference>
<keyword evidence="9" id="KW-1185">Reference proteome</keyword>
<comment type="caution">
    <text evidence="8">The sequence shown here is derived from an EMBL/GenBank/DDBJ whole genome shotgun (WGS) entry which is preliminary data.</text>
</comment>
<dbReference type="GO" id="GO:0006364">
    <property type="term" value="P:rRNA processing"/>
    <property type="evidence" value="ECO:0007669"/>
    <property type="project" value="UniProtKB-UniRule"/>
</dbReference>
<dbReference type="PANTHER" id="PTHR33692:SF1">
    <property type="entry name" value="RIBOSOME MATURATION FACTOR RIMM"/>
    <property type="match status" value="1"/>
</dbReference>
<dbReference type="GO" id="GO:0042274">
    <property type="term" value="P:ribosomal small subunit biogenesis"/>
    <property type="evidence" value="ECO:0007669"/>
    <property type="project" value="UniProtKB-UniRule"/>
</dbReference>
<dbReference type="PANTHER" id="PTHR33692">
    <property type="entry name" value="RIBOSOME MATURATION FACTOR RIMM"/>
    <property type="match status" value="1"/>
</dbReference>
<dbReference type="InterPro" id="IPR036976">
    <property type="entry name" value="RimM_N_sf"/>
</dbReference>
<dbReference type="NCBIfam" id="TIGR02273">
    <property type="entry name" value="16S_RimM"/>
    <property type="match status" value="1"/>
</dbReference>
<evidence type="ECO:0000313" key="9">
    <source>
        <dbReference type="Proteomes" id="UP000051841"/>
    </source>
</evidence>
<gene>
    <name evidence="5" type="primary">rimM</name>
    <name evidence="8" type="ORF">IV49_GL001940</name>
</gene>
<name>A0A0R2HMS9_9FIRM</name>
<keyword evidence="1 5" id="KW-0963">Cytoplasm</keyword>
<evidence type="ECO:0000256" key="1">
    <source>
        <dbReference type="ARBA" id="ARBA00022490"/>
    </source>
</evidence>
<evidence type="ECO:0000256" key="3">
    <source>
        <dbReference type="ARBA" id="ARBA00022552"/>
    </source>
</evidence>
<organism evidence="8 9">
    <name type="scientific">Kandleria vitulina DSM 20405</name>
    <dbReference type="NCBI Taxonomy" id="1410657"/>
    <lineage>
        <taxon>Bacteria</taxon>
        <taxon>Bacillati</taxon>
        <taxon>Bacillota</taxon>
        <taxon>Erysipelotrichia</taxon>
        <taxon>Erysipelotrichales</taxon>
        <taxon>Coprobacillaceae</taxon>
        <taxon>Kandleria</taxon>
    </lineage>
</organism>
<dbReference type="RefSeq" id="WP_029070668.1">
    <property type="nucleotide sequence ID" value="NZ_JNKN01000007.1"/>
</dbReference>
<dbReference type="GO" id="GO:0043022">
    <property type="term" value="F:ribosome binding"/>
    <property type="evidence" value="ECO:0007669"/>
    <property type="project" value="InterPro"/>
</dbReference>